<feature type="signal peptide" evidence="1">
    <location>
        <begin position="1"/>
        <end position="23"/>
    </location>
</feature>
<gene>
    <name evidence="2" type="ORF">LPC04_21155</name>
</gene>
<dbReference type="PROSITE" id="PS51257">
    <property type="entry name" value="PROKAR_LIPOPROTEIN"/>
    <property type="match status" value="1"/>
</dbReference>
<evidence type="ECO:0000313" key="3">
    <source>
        <dbReference type="Proteomes" id="UP001139353"/>
    </source>
</evidence>
<evidence type="ECO:0008006" key="4">
    <source>
        <dbReference type="Google" id="ProtNLM"/>
    </source>
</evidence>
<dbReference type="NCBIfam" id="TIGR03806">
    <property type="entry name" value="chp_HNE_0200"/>
    <property type="match status" value="1"/>
</dbReference>
<evidence type="ECO:0000313" key="2">
    <source>
        <dbReference type="EMBL" id="MCK9688223.1"/>
    </source>
</evidence>
<comment type="caution">
    <text evidence="2">The sequence shown here is derived from an EMBL/GenBank/DDBJ whole genome shotgun (WGS) entry which is preliminary data.</text>
</comment>
<dbReference type="InterPro" id="IPR022269">
    <property type="entry name" value="SO_2930-like_C"/>
</dbReference>
<dbReference type="RefSeq" id="WP_275684263.1">
    <property type="nucleotide sequence ID" value="NZ_JAJLJH010000007.1"/>
</dbReference>
<dbReference type="InterPro" id="IPR036280">
    <property type="entry name" value="Multihaem_cyt_sf"/>
</dbReference>
<dbReference type="Proteomes" id="UP001139353">
    <property type="component" value="Unassembled WGS sequence"/>
</dbReference>
<accession>A0A9X1YL75</accession>
<feature type="chain" id="PRO_5040911130" description="Repeat protein (TIGR03806 family)" evidence="1">
    <location>
        <begin position="24"/>
        <end position="379"/>
    </location>
</feature>
<keyword evidence="3" id="KW-1185">Reference proteome</keyword>
<proteinExistence type="predicted"/>
<sequence>MRLRLALVAVMLAALAACSRAPAPVSFIADGRPEHLSDWHVLNVSGGRLAPNAGVLPYDLVTPLFSDYAHKLRTVWMPAGVPATYSAEQAFDFPVGTILSKTFYYPRASGDAVLRTYDAEPGAPAAGLDLSRVRLVETRLLVRRADGWTVLPYVWNAEQSEAQLQRTGDEKALELVDAQGHGEKFTYVVPNENQCASCHVTNLRNGAFTPLGPKARNLNRTLAYADGPQNQIARWVRAGFLTGVPAGDLPRAADWHDAQAPLADRARSYLDVNCAHCHQTGGTASNTSLRLDALGPADWSLGLCKPSVAAGKGTGDRIHDIVPGKPDDSILPFRLASTEGGVMMPELGRSTVHQEGVQLIRDWIAAMPGHCQNDVPLKD</sequence>
<dbReference type="EMBL" id="JAJLJH010000007">
    <property type="protein sequence ID" value="MCK9688223.1"/>
    <property type="molecule type" value="Genomic_DNA"/>
</dbReference>
<evidence type="ECO:0000256" key="1">
    <source>
        <dbReference type="SAM" id="SignalP"/>
    </source>
</evidence>
<dbReference type="AlphaFoldDB" id="A0A9X1YL75"/>
<protein>
    <recommendedName>
        <fullName evidence="4">Repeat protein (TIGR03806 family)</fullName>
    </recommendedName>
</protein>
<keyword evidence="1" id="KW-0732">Signal</keyword>
<organism evidence="2 3">
    <name type="scientific">Scleromatobacter humisilvae</name>
    <dbReference type="NCBI Taxonomy" id="2897159"/>
    <lineage>
        <taxon>Bacteria</taxon>
        <taxon>Pseudomonadati</taxon>
        <taxon>Pseudomonadota</taxon>
        <taxon>Betaproteobacteria</taxon>
        <taxon>Burkholderiales</taxon>
        <taxon>Sphaerotilaceae</taxon>
        <taxon>Scleromatobacter</taxon>
    </lineage>
</organism>
<reference evidence="2" key="1">
    <citation type="submission" date="2021-11" db="EMBL/GenBank/DDBJ databases">
        <title>BS-T2-15 a new species belonging to the Comamonadaceae family isolated from the soil of a French oak forest.</title>
        <authorList>
            <person name="Mieszkin S."/>
            <person name="Alain K."/>
        </authorList>
    </citation>
    <scope>NUCLEOTIDE SEQUENCE</scope>
    <source>
        <strain evidence="2">BS-T2-15</strain>
    </source>
</reference>
<dbReference type="SUPFAM" id="SSF48695">
    <property type="entry name" value="Multiheme cytochromes"/>
    <property type="match status" value="1"/>
</dbReference>
<name>A0A9X1YL75_9BURK</name>